<gene>
    <name evidence="2" type="ORF">PR048_017661</name>
</gene>
<feature type="compositionally biased region" description="Basic residues" evidence="1">
    <location>
        <begin position="575"/>
        <end position="584"/>
    </location>
</feature>
<dbReference type="Proteomes" id="UP001159363">
    <property type="component" value="Chromosome 5"/>
</dbReference>
<reference evidence="2 3" key="1">
    <citation type="submission" date="2023-02" db="EMBL/GenBank/DDBJ databases">
        <title>LHISI_Scaffold_Assembly.</title>
        <authorList>
            <person name="Stuart O.P."/>
            <person name="Cleave R."/>
            <person name="Magrath M.J.L."/>
            <person name="Mikheyev A.S."/>
        </authorList>
    </citation>
    <scope>NUCLEOTIDE SEQUENCE [LARGE SCALE GENOMIC DNA]</scope>
    <source>
        <strain evidence="2">Daus_M_001</strain>
        <tissue evidence="2">Leg muscle</tissue>
    </source>
</reference>
<feature type="region of interest" description="Disordered" evidence="1">
    <location>
        <begin position="275"/>
        <end position="295"/>
    </location>
</feature>
<feature type="compositionally biased region" description="Polar residues" evidence="1">
    <location>
        <begin position="565"/>
        <end position="574"/>
    </location>
</feature>
<evidence type="ECO:0000313" key="2">
    <source>
        <dbReference type="EMBL" id="KAJ8881188.1"/>
    </source>
</evidence>
<comment type="caution">
    <text evidence="2">The sequence shown here is derived from an EMBL/GenBank/DDBJ whole genome shotgun (WGS) entry which is preliminary data.</text>
</comment>
<sequence>MGLRADSLAVGVLCDLGRQVRGYSEASSQQSDEWSLRTASIGIVKVVLRTQSVTLDAHGNTSSCRGQLMRGSDGEYCLRLQYPLVNWRVPGNPLRFFNPFAWLHLRVAVHAPTHLFSPTTKPAPTPASPPGEGGQLFATNFSDKLDTRHVHNKASRTPDRWHTKPTASREVGHCIRAVTIATPATHCPQEKDCQRSPTKDWLHHLGFKLDLRSYLRSTLKTVTPFEFRAGLESEIKFISSRRNWWFEISIRDHQTSSTNEGIEKRGLGIRTRRKGFVGHQRREADTRRQGSHPRLFRTSCSGGRKQFEPCVSGGAGTHANLAVLRIYHDRDSGKREAVFAFDHDAKLYFALVLITTVQFANALSASTIKNGRKLNAGDIQRATPLEPFCSQVPTISDVIGYPRETGLISLSLHNLNDLSENRQGGKGRSQGIDPPPRRGNSVPCTALITAALTCYARHAYLCNQFCDIPGLATSDFCMWESCRTMPLVRGFSRGSPVSPVLLFRRRYVLTSITLIGSEDPDVKSQLRKFSNQCSAAAEDRSGESWNLFRLVADRGTKSIKLAKSSNGTNTVTSQPRRRGSKIPNRHRRWLQKNSVQLATNTEEETVSLGRRLFLSLPKLRAGVVQALVGPLSTQRLRHLYSLQAKREVSIPACTTHTIVYVVSAHCNCNKGGHLCEQRELQTEYCSESCYARLLSVIRPHSLMATARSEGIRREKVEKSLPHIIVHAQSIRPLQTKWLHNCFDAAFRAGIQMFAERAVGSRVVVWREWGNPKDGLRGAHQLERGQDV</sequence>
<evidence type="ECO:0000256" key="1">
    <source>
        <dbReference type="SAM" id="MobiDB-lite"/>
    </source>
</evidence>
<proteinExistence type="predicted"/>
<protein>
    <submittedName>
        <fullName evidence="2">Uncharacterized protein</fullName>
    </submittedName>
</protein>
<feature type="region of interest" description="Disordered" evidence="1">
    <location>
        <begin position="565"/>
        <end position="584"/>
    </location>
</feature>
<evidence type="ECO:0000313" key="3">
    <source>
        <dbReference type="Proteomes" id="UP001159363"/>
    </source>
</evidence>
<accession>A0ABQ9HA39</accession>
<keyword evidence="3" id="KW-1185">Reference proteome</keyword>
<name>A0ABQ9HA39_9NEOP</name>
<dbReference type="EMBL" id="JARBHB010000006">
    <property type="protein sequence ID" value="KAJ8881188.1"/>
    <property type="molecule type" value="Genomic_DNA"/>
</dbReference>
<organism evidence="2 3">
    <name type="scientific">Dryococelus australis</name>
    <dbReference type="NCBI Taxonomy" id="614101"/>
    <lineage>
        <taxon>Eukaryota</taxon>
        <taxon>Metazoa</taxon>
        <taxon>Ecdysozoa</taxon>
        <taxon>Arthropoda</taxon>
        <taxon>Hexapoda</taxon>
        <taxon>Insecta</taxon>
        <taxon>Pterygota</taxon>
        <taxon>Neoptera</taxon>
        <taxon>Polyneoptera</taxon>
        <taxon>Phasmatodea</taxon>
        <taxon>Verophasmatodea</taxon>
        <taxon>Anareolatae</taxon>
        <taxon>Phasmatidae</taxon>
        <taxon>Eurycanthinae</taxon>
        <taxon>Dryococelus</taxon>
    </lineage>
</organism>